<organism evidence="2 3">
    <name type="scientific">Lentzea waywayandensis</name>
    <dbReference type="NCBI Taxonomy" id="84724"/>
    <lineage>
        <taxon>Bacteria</taxon>
        <taxon>Bacillati</taxon>
        <taxon>Actinomycetota</taxon>
        <taxon>Actinomycetes</taxon>
        <taxon>Pseudonocardiales</taxon>
        <taxon>Pseudonocardiaceae</taxon>
        <taxon>Lentzea</taxon>
    </lineage>
</organism>
<protein>
    <submittedName>
        <fullName evidence="2">Uncharacterized protein</fullName>
    </submittedName>
</protein>
<gene>
    <name evidence="2" type="ORF">SAMN04488564_10584</name>
</gene>
<sequence length="165" mass="18483">MLSLKTPEWADRALDWPYCAIAQTSSFLPMGRTGNRAKKALWRFWGYLVLAAAVYVWTSNDTNLMVILILSSLSFLYMLFAAPMWCMAPNSTNGNPCSNNAHGLLIGCWIRKHKWEKLKMFFRRQKWAALCRRSWSTIGAQAATVGAVGSFASAVAATITLIIKK</sequence>
<proteinExistence type="predicted"/>
<feature type="transmembrane region" description="Helical" evidence="1">
    <location>
        <begin position="142"/>
        <end position="163"/>
    </location>
</feature>
<keyword evidence="3" id="KW-1185">Reference proteome</keyword>
<accession>A0A1I6EQQ3</accession>
<keyword evidence="1" id="KW-0812">Transmembrane</keyword>
<dbReference type="Proteomes" id="UP000198583">
    <property type="component" value="Unassembled WGS sequence"/>
</dbReference>
<name>A0A1I6EQQ3_9PSEU</name>
<reference evidence="3" key="1">
    <citation type="submission" date="2016-10" db="EMBL/GenBank/DDBJ databases">
        <authorList>
            <person name="Varghese N."/>
            <person name="Submissions S."/>
        </authorList>
    </citation>
    <scope>NUCLEOTIDE SEQUENCE [LARGE SCALE GENOMIC DNA]</scope>
    <source>
        <strain evidence="3">DSM 44232</strain>
    </source>
</reference>
<feature type="transmembrane region" description="Helical" evidence="1">
    <location>
        <begin position="64"/>
        <end position="86"/>
    </location>
</feature>
<dbReference type="EMBL" id="FOYL01000005">
    <property type="protein sequence ID" value="SFR20005.1"/>
    <property type="molecule type" value="Genomic_DNA"/>
</dbReference>
<evidence type="ECO:0000313" key="3">
    <source>
        <dbReference type="Proteomes" id="UP000198583"/>
    </source>
</evidence>
<evidence type="ECO:0000256" key="1">
    <source>
        <dbReference type="SAM" id="Phobius"/>
    </source>
</evidence>
<dbReference type="AlphaFoldDB" id="A0A1I6EQQ3"/>
<feature type="transmembrane region" description="Helical" evidence="1">
    <location>
        <begin position="40"/>
        <end position="58"/>
    </location>
</feature>
<keyword evidence="1" id="KW-0472">Membrane</keyword>
<keyword evidence="1" id="KW-1133">Transmembrane helix</keyword>
<evidence type="ECO:0000313" key="2">
    <source>
        <dbReference type="EMBL" id="SFR20005.1"/>
    </source>
</evidence>